<sequence>MSTAARKRPSRQAQSRAAGHTEDDLPPPSSFDDAPSGARRSKRLAHVEVEDINEFEAPRTRRRRRSENRSEGDDPSNEEGQDHDAEQDQDQDQDQDHGEDGATFRSLAVPMAPRATDRPHRRQIQIRTNLRVDTLRKAANNTHRTNSRSSKETKASRAPDRISRETRSTRAARNPREPSPSGFDMLGGHEPAADTGPVEDIYEFQASSPRKRKPEEEASSGSRKARAYTSRDFETGDGLFVEQDVDDADVDGGDEQLYDDPTIVGLPPSAQTREEGQPTGDAVYESEPQSSAVTEQVRRLVLDMGPAPPEPSDEADDGYPDDRLIFNAPTGQDRVAAALIKSYFLKSMAELMSGTGWTRSREEITLVTNKEHLSKRTRLLWNELCHLKDFWEGMPRAPLFDQQCDYLHSDDEDATSARLSITNVDMLVRAIAGKAKQPSRGDESDMPPSRFVVDLYERIIPLLVSTLESVFRKGADLERSRYTGRFTKTLLQIMQRVVAWIEKLYEAMQASLIRRRLKEQSLSKTISRGKLGDYLRGFKSELRQTWEKADAVIERQQRYEEKVALLRARREREQREFEEARRRQRELCDRRMEEHMRRVAIERAQGEPSSSQYPASQQPSQRHPSQRTSRGTQQAALARTEPEDRAEMAKAEPSRPWPEDDAKKLLRILSTRPRIEMEALVWEFERNEEDVKAMVELLKQSARTYAASKGKEAPAFAAN</sequence>
<evidence type="ECO:0000313" key="4">
    <source>
        <dbReference type="Proteomes" id="UP000076552"/>
    </source>
</evidence>
<dbReference type="STRING" id="708197.A0A166X4U0"/>
<evidence type="ECO:0000256" key="1">
    <source>
        <dbReference type="SAM" id="Coils"/>
    </source>
</evidence>
<organism evidence="3 4">
    <name type="scientific">Colletotrichum tofieldiae</name>
    <dbReference type="NCBI Taxonomy" id="708197"/>
    <lineage>
        <taxon>Eukaryota</taxon>
        <taxon>Fungi</taxon>
        <taxon>Dikarya</taxon>
        <taxon>Ascomycota</taxon>
        <taxon>Pezizomycotina</taxon>
        <taxon>Sordariomycetes</taxon>
        <taxon>Hypocreomycetidae</taxon>
        <taxon>Glomerellales</taxon>
        <taxon>Glomerellaceae</taxon>
        <taxon>Colletotrichum</taxon>
        <taxon>Colletotrichum spaethianum species complex</taxon>
    </lineage>
</organism>
<proteinExistence type="predicted"/>
<dbReference type="Proteomes" id="UP000076552">
    <property type="component" value="Unassembled WGS sequence"/>
</dbReference>
<accession>A0A166X4U0</accession>
<comment type="caution">
    <text evidence="3">The sequence shown here is derived from an EMBL/GenBank/DDBJ whole genome shotgun (WGS) entry which is preliminary data.</text>
</comment>
<name>A0A166X4U0_9PEZI</name>
<evidence type="ECO:0000313" key="3">
    <source>
        <dbReference type="EMBL" id="KZL76266.1"/>
    </source>
</evidence>
<feature type="compositionally biased region" description="Polar residues" evidence="2">
    <location>
        <begin position="139"/>
        <end position="148"/>
    </location>
</feature>
<feature type="region of interest" description="Disordered" evidence="2">
    <location>
        <begin position="602"/>
        <end position="659"/>
    </location>
</feature>
<feature type="compositionally biased region" description="Low complexity" evidence="2">
    <location>
        <begin position="608"/>
        <end position="630"/>
    </location>
</feature>
<keyword evidence="4" id="KW-1185">Reference proteome</keyword>
<feature type="compositionally biased region" description="Basic and acidic residues" evidence="2">
    <location>
        <begin position="640"/>
        <end position="659"/>
    </location>
</feature>
<feature type="region of interest" description="Disordered" evidence="2">
    <location>
        <begin position="1"/>
        <end position="245"/>
    </location>
</feature>
<protein>
    <submittedName>
        <fullName evidence="3">Uncharacterized protein</fullName>
    </submittedName>
</protein>
<gene>
    <name evidence="3" type="ORF">CT0861_02849</name>
</gene>
<dbReference type="AlphaFoldDB" id="A0A166X4U0"/>
<dbReference type="EMBL" id="LFIV01000016">
    <property type="protein sequence ID" value="KZL76266.1"/>
    <property type="molecule type" value="Genomic_DNA"/>
</dbReference>
<feature type="region of interest" description="Disordered" evidence="2">
    <location>
        <begin position="258"/>
        <end position="294"/>
    </location>
</feature>
<reference evidence="3 4" key="1">
    <citation type="submission" date="2015-06" db="EMBL/GenBank/DDBJ databases">
        <title>Survival trade-offs in plant roots during colonization by closely related pathogenic and mutualistic fungi.</title>
        <authorList>
            <person name="Hacquard S."/>
            <person name="Kracher B."/>
            <person name="Hiruma K."/>
            <person name="Weinman A."/>
            <person name="Muench P."/>
            <person name="Garrido Oter R."/>
            <person name="Ver Loren van Themaat E."/>
            <person name="Dallerey J.-F."/>
            <person name="Damm U."/>
            <person name="Henrissat B."/>
            <person name="Lespinet O."/>
            <person name="Thon M."/>
            <person name="Kemen E."/>
            <person name="McHardy A.C."/>
            <person name="Schulze-Lefert P."/>
            <person name="O'Connell R.J."/>
        </authorList>
    </citation>
    <scope>NUCLEOTIDE SEQUENCE [LARGE SCALE GENOMIC DNA]</scope>
    <source>
        <strain evidence="3 4">0861</strain>
    </source>
</reference>
<keyword evidence="1" id="KW-0175">Coiled coil</keyword>
<feature type="coiled-coil region" evidence="1">
    <location>
        <begin position="549"/>
        <end position="590"/>
    </location>
</feature>
<feature type="compositionally biased region" description="Basic and acidic residues" evidence="2">
    <location>
        <begin position="149"/>
        <end position="168"/>
    </location>
</feature>
<feature type="compositionally biased region" description="Basic residues" evidence="2">
    <location>
        <begin position="1"/>
        <end position="10"/>
    </location>
</feature>
<evidence type="ECO:0000256" key="2">
    <source>
        <dbReference type="SAM" id="MobiDB-lite"/>
    </source>
</evidence>